<evidence type="ECO:0000259" key="2">
    <source>
        <dbReference type="PROSITE" id="PS50017"/>
    </source>
</evidence>
<dbReference type="OrthoDB" id="6111003at2759"/>
<protein>
    <recommendedName>
        <fullName evidence="2">Death domain-containing protein</fullName>
    </recommendedName>
</protein>
<feature type="compositionally biased region" description="Basic and acidic residues" evidence="1">
    <location>
        <begin position="358"/>
        <end position="371"/>
    </location>
</feature>
<evidence type="ECO:0000313" key="4">
    <source>
        <dbReference type="Proteomes" id="UP000887568"/>
    </source>
</evidence>
<dbReference type="GO" id="GO:0007165">
    <property type="term" value="P:signal transduction"/>
    <property type="evidence" value="ECO:0007669"/>
    <property type="project" value="InterPro"/>
</dbReference>
<dbReference type="Pfam" id="PF00531">
    <property type="entry name" value="Death"/>
    <property type="match status" value="1"/>
</dbReference>
<keyword evidence="4" id="KW-1185">Reference proteome</keyword>
<reference evidence="3" key="1">
    <citation type="submission" date="2022-11" db="UniProtKB">
        <authorList>
            <consortium name="EnsemblMetazoa"/>
        </authorList>
    </citation>
    <scope>IDENTIFICATION</scope>
</reference>
<feature type="region of interest" description="Disordered" evidence="1">
    <location>
        <begin position="358"/>
        <end position="492"/>
    </location>
</feature>
<proteinExistence type="predicted"/>
<name>A0A914AM87_PATMI</name>
<dbReference type="RefSeq" id="XP_038064708.1">
    <property type="nucleotide sequence ID" value="XM_038208780.1"/>
</dbReference>
<dbReference type="GeneID" id="119735087"/>
<feature type="compositionally biased region" description="Polar residues" evidence="1">
    <location>
        <begin position="469"/>
        <end position="480"/>
    </location>
</feature>
<dbReference type="AlphaFoldDB" id="A0A914AM87"/>
<evidence type="ECO:0000256" key="1">
    <source>
        <dbReference type="SAM" id="MobiDB-lite"/>
    </source>
</evidence>
<feature type="region of interest" description="Disordered" evidence="1">
    <location>
        <begin position="563"/>
        <end position="590"/>
    </location>
</feature>
<accession>A0A914AM87</accession>
<dbReference type="EnsemblMetazoa" id="XM_038208780.1">
    <property type="protein sequence ID" value="XP_038064708.1"/>
    <property type="gene ID" value="LOC119735087"/>
</dbReference>
<dbReference type="OMA" id="LHINWAS"/>
<dbReference type="InterPro" id="IPR000488">
    <property type="entry name" value="Death_dom"/>
</dbReference>
<evidence type="ECO:0000313" key="3">
    <source>
        <dbReference type="EnsemblMetazoa" id="XP_038064708.1"/>
    </source>
</evidence>
<dbReference type="InterPro" id="IPR011029">
    <property type="entry name" value="DEATH-like_dom_sf"/>
</dbReference>
<feature type="compositionally biased region" description="Basic and acidic residues" evidence="1">
    <location>
        <begin position="452"/>
        <end position="465"/>
    </location>
</feature>
<organism evidence="3 4">
    <name type="scientific">Patiria miniata</name>
    <name type="common">Bat star</name>
    <name type="synonym">Asterina miniata</name>
    <dbReference type="NCBI Taxonomy" id="46514"/>
    <lineage>
        <taxon>Eukaryota</taxon>
        <taxon>Metazoa</taxon>
        <taxon>Echinodermata</taxon>
        <taxon>Eleutherozoa</taxon>
        <taxon>Asterozoa</taxon>
        <taxon>Asteroidea</taxon>
        <taxon>Valvatacea</taxon>
        <taxon>Valvatida</taxon>
        <taxon>Asterinidae</taxon>
        <taxon>Patiria</taxon>
    </lineage>
</organism>
<dbReference type="Gene3D" id="1.10.533.10">
    <property type="entry name" value="Death Domain, Fas"/>
    <property type="match status" value="1"/>
</dbReference>
<sequence length="719" mass="80480">MLGTMAGTVDGSKKRLITGWLDHVIDGKIAMRWAILEQSADRESVTLRLFRSEKEACEKHAYTLGKENFIGTERGSVKQYNKKTPALYWAIITVHDQTLLFQDSHNSNKNVSTFEKWDKILKDFWSHQSWMVTPLKGPNSFIKEKGLTLHLNKASVCFAYLNPPRHYCRLYLDTVEQVSYDGTRLCFNVTKDNGGYYEVKTERERFALRIKEVIESLRCQYLSITSPDPIKTDNQKLHKVLTNGTSQTAAPPPVSPVDISTAEHMNQNWINGHQRASSNGSCGSSTCKTPEAEAPRIPSIKIVGVRVVPEEKQEMRVCPDTLPIIPPRTTSCCSTTSTRPELQKGISASTGRLHVLEGDRSWEDPPMDKGHPVPSPRRKVPDSTRVISAVQLPLPKPPVPVVSTANEKPSWVRHVPQDDVDSIGDSMSSITSQSSEVLSMDITQSLSSLSSSEERSRSSSTESRKKSPIRTSALSLNGCPSATPKVPSYSRSFSVPTELPHNHHFVETERVASEYVSTEQDYINVSKESLTIPKPTDDEESMYINIAHEQSIYVNPALNPSVNPIPVPPRHPQPPSTAPVRRPEHGSGNLTKSCESMELHELLNAMLKGEEQGSTMGLPHSDWVKFCLNCDIDKSNYGANNWKGLADQLGLSGSDIILIDDFSCRYKKKPTEVILAYWEKQAHPTRPFNKTELITMLHELDRQDLLDIVIQREKYTGTK</sequence>
<dbReference type="PROSITE" id="PS50017">
    <property type="entry name" value="DEATH_DOMAIN"/>
    <property type="match status" value="1"/>
</dbReference>
<feature type="compositionally biased region" description="Pro residues" evidence="1">
    <location>
        <begin position="563"/>
        <end position="577"/>
    </location>
</feature>
<dbReference type="Proteomes" id="UP000887568">
    <property type="component" value="Unplaced"/>
</dbReference>
<feature type="compositionally biased region" description="Polar residues" evidence="1">
    <location>
        <begin position="425"/>
        <end position="444"/>
    </location>
</feature>
<feature type="domain" description="Death" evidence="2">
    <location>
        <begin position="641"/>
        <end position="713"/>
    </location>
</feature>
<dbReference type="SUPFAM" id="SSF47986">
    <property type="entry name" value="DEATH domain"/>
    <property type="match status" value="1"/>
</dbReference>